<protein>
    <recommendedName>
        <fullName evidence="1">MMS19 N-terminal domain-containing protein</fullName>
    </recommendedName>
</protein>
<accession>A0ABQ5KQJ4</accession>
<proteinExistence type="predicted"/>
<evidence type="ECO:0000313" key="2">
    <source>
        <dbReference type="EMBL" id="GKT34276.1"/>
    </source>
</evidence>
<dbReference type="EMBL" id="BQXS01010790">
    <property type="protein sequence ID" value="GKT34276.1"/>
    <property type="molecule type" value="Genomic_DNA"/>
</dbReference>
<reference evidence="2" key="1">
    <citation type="submission" date="2022-03" db="EMBL/GenBank/DDBJ databases">
        <title>Draft genome sequence of Aduncisulcus paluster, a free-living microaerophilic Fornicata.</title>
        <authorList>
            <person name="Yuyama I."/>
            <person name="Kume K."/>
            <person name="Tamura T."/>
            <person name="Inagaki Y."/>
            <person name="Hashimoto T."/>
        </authorList>
    </citation>
    <scope>NUCLEOTIDE SEQUENCE</scope>
    <source>
        <strain evidence="2">NY0171</strain>
    </source>
</reference>
<name>A0ABQ5KQJ4_9EUKA</name>
<keyword evidence="3" id="KW-1185">Reference proteome</keyword>
<comment type="caution">
    <text evidence="2">The sequence shown here is derived from an EMBL/GenBank/DDBJ whole genome shotgun (WGS) entry which is preliminary data.</text>
</comment>
<evidence type="ECO:0000313" key="3">
    <source>
        <dbReference type="Proteomes" id="UP001057375"/>
    </source>
</evidence>
<organism evidence="2 3">
    <name type="scientific">Aduncisulcus paluster</name>
    <dbReference type="NCBI Taxonomy" id="2918883"/>
    <lineage>
        <taxon>Eukaryota</taxon>
        <taxon>Metamonada</taxon>
        <taxon>Carpediemonas-like organisms</taxon>
        <taxon>Aduncisulcus</taxon>
    </lineage>
</organism>
<gene>
    <name evidence="2" type="ORF">ADUPG1_007652</name>
</gene>
<sequence>MGILDNEIDSFLDLSLLEPETQQYETRIKRLIVVGRLPAAELAREVIKKCEGKEHMAAFKCIAIVCRILRDVLHIGGLSNTSSVIAAVMSISNQRLSYDLERRELFATLIAAYKVDSTTLSPRVMYSLISNNSKNSMLKNLSISQRKLIWSIFISGCVDNGIISDAEKQFVLKKTTWGKDQESARISRKHRISELTKGTKAYSSMVAKMHVTSDVLCDISYGEDNPICLLFFLRMARLVFEQLPFDDIKVMSLDDKRRFERVFNSYSCYFPITYQPSSSDINAIQRSDLILDIASLWLCHPYLLKKGQEYLLEGVDYSLNGEHVVQLFMMISLCIEQQYKESKTISEGRAEVLIDLLESYGSDVWWMISDQLTSSSASFSTDSDIKNSVNFDISSILSSKTSISAFSSLLTHSPRTWALLCLKQLLVHTTMKDRPKLRKLTSSSIVDDEFKLGTSTEQMSPYHSSVSSSSNGASGLSAFISAFVDHVSREFIFDGDNRAARAACIDCVVCVAASLREICANIEPDIEGTDLMLKDAIKIQEISTARKKRGVTLEMVSQVAPLIELFAQLCVDLVQKVAFTADKLGKVIFKYSTLIKEGKEPKIVGTYRTDLAVWLQSLVRAMNMLPSIKKYIYLMKKQVAGTDILKEDSDFSSIFGLVELLMNEMSTMVERVLYMEHSFVDVMGTSVASGIEQDTTLIRTLECFNRCCSILCIIPTNDALIGRIEWFVGLLEGETLKDLSEFTSEDEKSLVCSLPSLSCDESLVSIQTLLPEFLLHAKISLNPTSKSFTGLSMLPLVDDLERNAQIGRKTIDVVIPHIYVNKSLCASMFLYCNASISEYLIIKLLHFGSGDSFSDLLNNLDQMMSIFGHILTFLDSQSQLKKINDLCSYVEGYCLRYVHKYDSAFLRTSSLDISTQIDIISFSCLLLCFVPFFPSLSSLCSSLLPIVLHCLKSKHILVYAPVSLLSFLLFATLNAESSGSETRGQKREDIVVASVLSLVESLSSVFPSSSLALMILSVIHLSDICGIDASSLYSICDRIVELLSSSDNEILAISLSEYFPISFSPFCCYICGRFIDIAELKVVSSSSGSKVILNNIVSLLCLLLDRCDDESRQKMCERKEGSLIIFLESYLECPREVLHTKTLEFDTIDIRTKVLSLLNLLFMSGSRQGALLFRKFIQEVVCDLLKVERGILSFDGEISVGCSEEDVQIELIWDEGDEEIVDIGKELRDKEWTRILEDDKTIDFYRKLLLISEQQAVAPVPLQFKQADKREVTFRLLKWLDAPIKVLRKAAREARNAWFKL</sequence>
<dbReference type="InterPro" id="IPR029240">
    <property type="entry name" value="MMS19_N"/>
</dbReference>
<evidence type="ECO:0000259" key="1">
    <source>
        <dbReference type="Pfam" id="PF14500"/>
    </source>
</evidence>
<feature type="domain" description="MMS19 N-terminal" evidence="1">
    <location>
        <begin position="213"/>
        <end position="336"/>
    </location>
</feature>
<dbReference type="Pfam" id="PF14500">
    <property type="entry name" value="MMS19_N"/>
    <property type="match status" value="1"/>
</dbReference>
<dbReference type="Proteomes" id="UP001057375">
    <property type="component" value="Unassembled WGS sequence"/>
</dbReference>